<name>G0LI29_HALWC</name>
<dbReference type="HOGENOM" id="CLU_141425_0_0_2"/>
<organism evidence="4 5">
    <name type="scientific">Haloquadratum walsbyi (strain DSM 16854 / JCM 12705 / C23)</name>
    <dbReference type="NCBI Taxonomy" id="768065"/>
    <lineage>
        <taxon>Archaea</taxon>
        <taxon>Methanobacteriati</taxon>
        <taxon>Methanobacteriota</taxon>
        <taxon>Stenosarchaea group</taxon>
        <taxon>Halobacteria</taxon>
        <taxon>Halobacteriales</taxon>
        <taxon>Haloferacaceae</taxon>
        <taxon>Haloquadratum</taxon>
    </lineage>
</organism>
<dbReference type="KEGG" id="hwc:Hqrw_1821"/>
<sequence length="161" mass="17494">MCMPFDSDEWPDEPTEYDPESRWGDPENDLVSIPSVDIPSTKTTGEESGLAASGETISGKQARFFIVAVVFANIAVAGIGIGILLIGFRGQWSWGSGSIALGLITSYRTYRLTTRYYDYIGDANNDDTNPEETTTTTQPISTADDHARKVDDQANNKDGSS</sequence>
<feature type="compositionally biased region" description="Low complexity" evidence="1">
    <location>
        <begin position="131"/>
        <end position="142"/>
    </location>
</feature>
<dbReference type="OrthoDB" id="170744at2157"/>
<dbReference type="Proteomes" id="UP000007954">
    <property type="component" value="Chromosome"/>
</dbReference>
<evidence type="ECO:0000256" key="1">
    <source>
        <dbReference type="SAM" id="MobiDB-lite"/>
    </source>
</evidence>
<dbReference type="InterPro" id="IPR055746">
    <property type="entry name" value="DUF7322"/>
</dbReference>
<proteinExistence type="predicted"/>
<feature type="compositionally biased region" description="Basic and acidic residues" evidence="1">
    <location>
        <begin position="143"/>
        <end position="161"/>
    </location>
</feature>
<keyword evidence="2" id="KW-0812">Transmembrane</keyword>
<feature type="compositionally biased region" description="Acidic residues" evidence="1">
    <location>
        <begin position="1"/>
        <end position="18"/>
    </location>
</feature>
<dbReference type="Pfam" id="PF24008">
    <property type="entry name" value="DUF7322"/>
    <property type="match status" value="1"/>
</dbReference>
<feature type="domain" description="DUF7322" evidence="3">
    <location>
        <begin position="57"/>
        <end position="113"/>
    </location>
</feature>
<feature type="transmembrane region" description="Helical" evidence="2">
    <location>
        <begin position="64"/>
        <end position="86"/>
    </location>
</feature>
<dbReference type="EMBL" id="FR746099">
    <property type="protein sequence ID" value="CCC39749.1"/>
    <property type="molecule type" value="Genomic_DNA"/>
</dbReference>
<evidence type="ECO:0000259" key="3">
    <source>
        <dbReference type="Pfam" id="PF24008"/>
    </source>
</evidence>
<protein>
    <recommendedName>
        <fullName evidence="3">DUF7322 domain-containing protein</fullName>
    </recommendedName>
</protein>
<keyword evidence="2" id="KW-0472">Membrane</keyword>
<feature type="region of interest" description="Disordered" evidence="1">
    <location>
        <begin position="121"/>
        <end position="161"/>
    </location>
</feature>
<gene>
    <name evidence="4" type="ordered locus">Hqrw_1821</name>
</gene>
<evidence type="ECO:0000313" key="4">
    <source>
        <dbReference type="EMBL" id="CCC39749.1"/>
    </source>
</evidence>
<accession>G0LI29</accession>
<keyword evidence="2" id="KW-1133">Transmembrane helix</keyword>
<evidence type="ECO:0000256" key="2">
    <source>
        <dbReference type="SAM" id="Phobius"/>
    </source>
</evidence>
<feature type="transmembrane region" description="Helical" evidence="2">
    <location>
        <begin position="92"/>
        <end position="110"/>
    </location>
</feature>
<evidence type="ECO:0000313" key="5">
    <source>
        <dbReference type="Proteomes" id="UP000007954"/>
    </source>
</evidence>
<reference evidence="4 5" key="1">
    <citation type="journal article" date="2011" name="PLoS ONE">
        <title>Haloquadratum walsbyi: limited diversity in a global pond.</title>
        <authorList>
            <person name="Dyall-Smith M."/>
            <person name="Pfeiffer F."/>
            <person name="Klee K."/>
            <person name="Palm P."/>
            <person name="Gross K."/>
            <person name="Schuster S.C."/>
            <person name="Rampp M."/>
            <person name="Oesterhelt D."/>
        </authorList>
    </citation>
    <scope>NUCLEOTIDE SEQUENCE [LARGE SCALE GENOMIC DNA]</scope>
    <source>
        <strain evidence="5">DSM 16854 / JCM 12705 / C23</strain>
    </source>
</reference>
<feature type="region of interest" description="Disordered" evidence="1">
    <location>
        <begin position="1"/>
        <end position="30"/>
    </location>
</feature>
<dbReference type="AlphaFoldDB" id="G0LI29"/>